<protein>
    <submittedName>
        <fullName evidence="1">Uncharacterized protein</fullName>
    </submittedName>
</protein>
<comment type="caution">
    <text evidence="1">The sequence shown here is derived from an EMBL/GenBank/DDBJ whole genome shotgun (WGS) entry which is preliminary data.</text>
</comment>
<dbReference type="EMBL" id="JACXVP010000012">
    <property type="protein sequence ID" value="KAG5570823.1"/>
    <property type="molecule type" value="Genomic_DNA"/>
</dbReference>
<evidence type="ECO:0000313" key="1">
    <source>
        <dbReference type="EMBL" id="KAG5570823.1"/>
    </source>
</evidence>
<gene>
    <name evidence="1" type="ORF">H5410_060589</name>
</gene>
<proteinExistence type="predicted"/>
<accession>A0A9J5W630</accession>
<keyword evidence="2" id="KW-1185">Reference proteome</keyword>
<name>A0A9J5W630_SOLCO</name>
<dbReference type="AlphaFoldDB" id="A0A9J5W630"/>
<reference evidence="1 2" key="1">
    <citation type="submission" date="2020-09" db="EMBL/GenBank/DDBJ databases">
        <title>De no assembly of potato wild relative species, Solanum commersonii.</title>
        <authorList>
            <person name="Cho K."/>
        </authorList>
    </citation>
    <scope>NUCLEOTIDE SEQUENCE [LARGE SCALE GENOMIC DNA]</scope>
    <source>
        <strain evidence="1">LZ3.2</strain>
        <tissue evidence="1">Leaf</tissue>
    </source>
</reference>
<dbReference type="Proteomes" id="UP000824120">
    <property type="component" value="Chromosome 12"/>
</dbReference>
<sequence length="128" mass="14580">MRLPLGNPSTRHGRLLWFEEPDRVFYQKRKYGGPDCLDIDEPDAMTSSAQPVITIQLREPLTIQTYLARVVMTTLIARKPEYDTKALSHPILSVNSILVTDELDGATFHTLEIMQVVRVNEEVEPDNT</sequence>
<evidence type="ECO:0000313" key="2">
    <source>
        <dbReference type="Proteomes" id="UP000824120"/>
    </source>
</evidence>
<dbReference type="OrthoDB" id="1305461at2759"/>
<organism evidence="1 2">
    <name type="scientific">Solanum commersonii</name>
    <name type="common">Commerson's wild potato</name>
    <name type="synonym">Commerson's nightshade</name>
    <dbReference type="NCBI Taxonomy" id="4109"/>
    <lineage>
        <taxon>Eukaryota</taxon>
        <taxon>Viridiplantae</taxon>
        <taxon>Streptophyta</taxon>
        <taxon>Embryophyta</taxon>
        <taxon>Tracheophyta</taxon>
        <taxon>Spermatophyta</taxon>
        <taxon>Magnoliopsida</taxon>
        <taxon>eudicotyledons</taxon>
        <taxon>Gunneridae</taxon>
        <taxon>Pentapetalae</taxon>
        <taxon>asterids</taxon>
        <taxon>lamiids</taxon>
        <taxon>Solanales</taxon>
        <taxon>Solanaceae</taxon>
        <taxon>Solanoideae</taxon>
        <taxon>Solaneae</taxon>
        <taxon>Solanum</taxon>
    </lineage>
</organism>